<reference evidence="1 2" key="1">
    <citation type="submission" date="2024-07" db="EMBL/GenBank/DDBJ databases">
        <title>Section-level genome sequencing and comparative genomics of Aspergillus sections Usti and Cavernicolus.</title>
        <authorList>
            <consortium name="Lawrence Berkeley National Laboratory"/>
            <person name="Nybo J.L."/>
            <person name="Vesth T.C."/>
            <person name="Theobald S."/>
            <person name="Frisvad J.C."/>
            <person name="Larsen T.O."/>
            <person name="Kjaerboelling I."/>
            <person name="Rothschild-Mancinelli K."/>
            <person name="Lyhne E.K."/>
            <person name="Kogle M.E."/>
            <person name="Barry K."/>
            <person name="Clum A."/>
            <person name="Na H."/>
            <person name="Ledsgaard L."/>
            <person name="Lin J."/>
            <person name="Lipzen A."/>
            <person name="Kuo A."/>
            <person name="Riley R."/>
            <person name="Mondo S."/>
            <person name="LaButti K."/>
            <person name="Haridas S."/>
            <person name="Pangalinan J."/>
            <person name="Salamov A.A."/>
            <person name="Simmons B.A."/>
            <person name="Magnuson J.K."/>
            <person name="Chen J."/>
            <person name="Drula E."/>
            <person name="Henrissat B."/>
            <person name="Wiebenga A."/>
            <person name="Lubbers R.J."/>
            <person name="Gomes A.C."/>
            <person name="Makela M.R."/>
            <person name="Stajich J."/>
            <person name="Grigoriev I.V."/>
            <person name="Mortensen U.H."/>
            <person name="De vries R.P."/>
            <person name="Baker S.E."/>
            <person name="Andersen M.R."/>
        </authorList>
    </citation>
    <scope>NUCLEOTIDE SEQUENCE [LARGE SCALE GENOMIC DNA]</scope>
    <source>
        <strain evidence="1 2">CBS 600.67</strain>
    </source>
</reference>
<accession>A0ABR4I5A3</accession>
<dbReference type="EMBL" id="JBFXLS010000056">
    <property type="protein sequence ID" value="KAL2822806.1"/>
    <property type="molecule type" value="Genomic_DNA"/>
</dbReference>
<dbReference type="Proteomes" id="UP001610335">
    <property type="component" value="Unassembled WGS sequence"/>
</dbReference>
<gene>
    <name evidence="1" type="ORF">BDW59DRAFT_149213</name>
</gene>
<protein>
    <submittedName>
        <fullName evidence="1">Uncharacterized protein</fullName>
    </submittedName>
</protein>
<evidence type="ECO:0000313" key="1">
    <source>
        <dbReference type="EMBL" id="KAL2822806.1"/>
    </source>
</evidence>
<keyword evidence="2" id="KW-1185">Reference proteome</keyword>
<comment type="caution">
    <text evidence="1">The sequence shown here is derived from an EMBL/GenBank/DDBJ whole genome shotgun (WGS) entry which is preliminary data.</text>
</comment>
<proteinExistence type="predicted"/>
<organism evidence="1 2">
    <name type="scientific">Aspergillus cavernicola</name>
    <dbReference type="NCBI Taxonomy" id="176166"/>
    <lineage>
        <taxon>Eukaryota</taxon>
        <taxon>Fungi</taxon>
        <taxon>Dikarya</taxon>
        <taxon>Ascomycota</taxon>
        <taxon>Pezizomycotina</taxon>
        <taxon>Eurotiomycetes</taxon>
        <taxon>Eurotiomycetidae</taxon>
        <taxon>Eurotiales</taxon>
        <taxon>Aspergillaceae</taxon>
        <taxon>Aspergillus</taxon>
        <taxon>Aspergillus subgen. Nidulantes</taxon>
    </lineage>
</organism>
<evidence type="ECO:0000313" key="2">
    <source>
        <dbReference type="Proteomes" id="UP001610335"/>
    </source>
</evidence>
<sequence length="201" mass="22334">MLQTEEMKAQQPTGSTEKVSGAIDQMAHYTRAPMLQALQCIHCILSQSISVGKPSTKQYCLLSGILAQAQVAHHGDSEEQAVIREALLESMQTCRSSLQEFIARETNDSSIDGTLAHEGTNRSSCDDDAITSKFSPGFWVCSRFGFPLICTFITDNFQASEIDFDSFSFWEFPRASLPTPLDWLRDRDSKFHSTVARIVGV</sequence>
<name>A0ABR4I5A3_9EURO</name>